<dbReference type="InterPro" id="IPR036457">
    <property type="entry name" value="PPM-type-like_dom_sf"/>
</dbReference>
<organism evidence="2 3">
    <name type="scientific">Derxia gummosa DSM 723</name>
    <dbReference type="NCBI Taxonomy" id="1121388"/>
    <lineage>
        <taxon>Bacteria</taxon>
        <taxon>Pseudomonadati</taxon>
        <taxon>Pseudomonadota</taxon>
        <taxon>Betaproteobacteria</taxon>
        <taxon>Burkholderiales</taxon>
        <taxon>Alcaligenaceae</taxon>
        <taxon>Derxia</taxon>
    </lineage>
</organism>
<evidence type="ECO:0000313" key="3">
    <source>
        <dbReference type="RefSeq" id="WP_245591322.1"/>
    </source>
</evidence>
<reference evidence="3" key="5">
    <citation type="journal article" date="2007" name="J. Struct. Funct. Genomics">
        <title>Structural genomics of protein phosphatases.</title>
        <authorList>
            <person name="Almo S.C."/>
            <person name="Bonanno J.B."/>
            <person name="Sauder J.M."/>
            <person name="Emtage S."/>
            <person name="Dilorenzo T.P."/>
            <person name="Malashkevich V."/>
            <person name="Wasserman S.R."/>
            <person name="Swaminathan S."/>
            <person name="Eswaramoorthy S."/>
            <person name="Agarwal R."/>
            <person name="Kumaran D."/>
            <person name="Madegowda M."/>
            <person name="Ragumani S."/>
            <person name="Patskovsky Y."/>
            <person name="Alvarado J."/>
            <person name="Ramagopal U.A."/>
            <person name="Faber-Barata J."/>
            <person name="Chance M.R."/>
            <person name="Sali A."/>
            <person name="Fiser A."/>
            <person name="Zhang Z.Y."/>
            <person name="Lawrence D.S."/>
            <person name="Burley S.K."/>
        </authorList>
    </citation>
    <scope>NUCLEOTIDE SEQUENCE</scope>
</reference>
<sequence>MANPHFHSQPAHMTGEDGVIPFMSRGAMPTKLPSPLATKRFRLSACIGQHIGDRKEQQDRAGVFTSKRATGCALAVVADGMGGRTGGALAAEQVLTTSRALFDDFNPQHQSVTDLLSEIIREAHTVIQLTAATAEKEPHSTFAAMVIQPDVASWAHVGDSRLYYFKGSRLEFRTTDHSYVEHLVKLGKLDREGAARHKMGHVLTSALGTEKPPVVDFGETRDIAPGDSFLLCTDGLWHYFTDDELARMVTSGPARDVSESLVEHARYRARGKGDNCTFALLKLLEPESGS</sequence>
<name>A0A9U5D4J5_9BURK</name>
<accession>A0A9U5D4J5</accession>
<proteinExistence type="predicted"/>
<reference evidence="3" key="1">
    <citation type="journal article" date="1989" name="Annu. Rev. Biochem.">
        <title>The structure and regulation of protein phosphatases.</title>
        <authorList>
            <person name="Cohen P."/>
        </authorList>
    </citation>
    <scope>NUCLEOTIDE SEQUENCE</scope>
</reference>
<dbReference type="InterPro" id="IPR001932">
    <property type="entry name" value="PPM-type_phosphatase-like_dom"/>
</dbReference>
<dbReference type="SUPFAM" id="SSF81606">
    <property type="entry name" value="PP2C-like"/>
    <property type="match status" value="1"/>
</dbReference>
<evidence type="ECO:0000313" key="2">
    <source>
        <dbReference type="Proteomes" id="UP000675920"/>
    </source>
</evidence>
<dbReference type="AlphaFoldDB" id="A0A9U5D4J5"/>
<reference evidence="3" key="4">
    <citation type="journal article" date="1997" name="Biochem. Cell Biol.">
        <title>Protein phosphatases: structures and implications.</title>
        <authorList>
            <person name="Jia Z."/>
        </authorList>
    </citation>
    <scope>NUCLEOTIDE SEQUENCE</scope>
</reference>
<reference evidence="3" key="2">
    <citation type="journal article" date="1993" name="Physiol. Rev.">
        <title>Protein serine/threonine phosphatases: structure, regulation, and functions in cell growth.</title>
        <authorList>
            <person name="Mumby M.C."/>
            <person name="Walter G."/>
        </authorList>
    </citation>
    <scope>NUCLEOTIDE SEQUENCE</scope>
</reference>
<evidence type="ECO:0000259" key="1">
    <source>
        <dbReference type="PROSITE" id="PS51746"/>
    </source>
</evidence>
<feature type="domain" description="PPM-type phosphatase" evidence="1">
    <location>
        <begin position="42"/>
        <end position="283"/>
    </location>
</feature>
<dbReference type="EC" id="3.1.3.16" evidence="3"/>
<dbReference type="Gene3D" id="3.60.40.10">
    <property type="entry name" value="PPM-type phosphatase domain"/>
    <property type="match status" value="1"/>
</dbReference>
<dbReference type="Proteomes" id="UP000675920">
    <property type="component" value="Unplaced"/>
</dbReference>
<keyword evidence="2" id="KW-1185">Reference proteome</keyword>
<dbReference type="PROSITE" id="PS51746">
    <property type="entry name" value="PPM_2"/>
    <property type="match status" value="1"/>
</dbReference>
<dbReference type="CDD" id="cd00143">
    <property type="entry name" value="PP2Cc"/>
    <property type="match status" value="1"/>
</dbReference>
<dbReference type="SMART" id="SM00332">
    <property type="entry name" value="PP2Cc"/>
    <property type="match status" value="1"/>
</dbReference>
<dbReference type="Pfam" id="PF13672">
    <property type="entry name" value="PP2C_2"/>
    <property type="match status" value="1"/>
</dbReference>
<dbReference type="RefSeq" id="WP_245591322.1">
    <property type="nucleotide sequence ID" value="NZ_AXWS01000008.1"/>
</dbReference>
<dbReference type="SMART" id="SM00331">
    <property type="entry name" value="PP2C_SIG"/>
    <property type="match status" value="1"/>
</dbReference>
<protein>
    <submittedName>
        <fullName evidence="3">PP2C family protein-serine/threonine phosphatase</fullName>
        <ecNumber evidence="3">3.1.3.16</ecNumber>
    </submittedName>
</protein>
<reference evidence="3" key="6">
    <citation type="submission" date="2025-08" db="UniProtKB">
        <authorList>
            <consortium name="RefSeq"/>
        </authorList>
    </citation>
    <scope>IDENTIFICATION</scope>
</reference>
<reference evidence="3" key="3">
    <citation type="journal article" date="1996" name="Protein Sci.">
        <title>The protein phosphatase 2C (PP2C) superfamily: detection of bacterial homologues.</title>
        <authorList>
            <person name="Bork P."/>
            <person name="Brown N.P."/>
            <person name="Hegyi H."/>
            <person name="Schultz J."/>
        </authorList>
    </citation>
    <scope>NUCLEOTIDE SEQUENCE</scope>
</reference>